<dbReference type="GO" id="GO:0009423">
    <property type="term" value="P:chorismate biosynthetic process"/>
    <property type="evidence" value="ECO:0007669"/>
    <property type="project" value="UniProtKB-UniRule"/>
</dbReference>
<dbReference type="InterPro" id="IPR025110">
    <property type="entry name" value="AMP-bd_C"/>
</dbReference>
<dbReference type="GO" id="GO:0031956">
    <property type="term" value="F:medium-chain fatty acid-CoA ligase activity"/>
    <property type="evidence" value="ECO:0007669"/>
    <property type="project" value="TreeGrafter"/>
</dbReference>
<evidence type="ECO:0000313" key="12">
    <source>
        <dbReference type="EMBL" id="OXM45191.1"/>
    </source>
</evidence>
<evidence type="ECO:0000259" key="9">
    <source>
        <dbReference type="Pfam" id="PF00275"/>
    </source>
</evidence>
<dbReference type="SUPFAM" id="SSF56801">
    <property type="entry name" value="Acetyl-CoA synthetase-like"/>
    <property type="match status" value="1"/>
</dbReference>
<dbReference type="GO" id="GO:0005737">
    <property type="term" value="C:cytoplasm"/>
    <property type="evidence" value="ECO:0007669"/>
    <property type="project" value="UniProtKB-SubCell"/>
</dbReference>
<keyword evidence="3 7" id="KW-0028">Amino-acid biosynthesis</keyword>
<keyword evidence="13" id="KW-1185">Reference proteome</keyword>
<dbReference type="GO" id="GO:0009073">
    <property type="term" value="P:aromatic amino acid family biosynthetic process"/>
    <property type="evidence" value="ECO:0007669"/>
    <property type="project" value="UniProtKB-KW"/>
</dbReference>
<feature type="binding site" evidence="7">
    <location>
        <position position="91"/>
    </location>
    <ligand>
        <name>phosphoenolpyruvate</name>
        <dbReference type="ChEBI" id="CHEBI:58702"/>
    </ligand>
</feature>
<dbReference type="InterPro" id="IPR036968">
    <property type="entry name" value="Enolpyruvate_Tfrase_sf"/>
</dbReference>
<comment type="function">
    <text evidence="7">Catalyzes the transfer of the enolpyruvyl moiety of phosphoenolpyruvate (PEP) to the 5-hydroxyl of shikimate-3-phosphate (S3P) to produce enolpyruvyl shikimate-3-phosphate and inorganic phosphate.</text>
</comment>
<evidence type="ECO:0000256" key="1">
    <source>
        <dbReference type="ARBA" id="ARBA00004811"/>
    </source>
</evidence>
<evidence type="ECO:0000259" key="11">
    <source>
        <dbReference type="Pfam" id="PF13193"/>
    </source>
</evidence>
<feature type="binding site" evidence="7">
    <location>
        <position position="164"/>
    </location>
    <ligand>
        <name>3-phosphoshikimate</name>
        <dbReference type="ChEBI" id="CHEBI:145989"/>
    </ligand>
</feature>
<protein>
    <recommendedName>
        <fullName evidence="7">3-phosphoshikimate 1-carboxyvinyltransferase</fullName>
        <ecNumber evidence="7">2.5.1.19</ecNumber>
    </recommendedName>
    <alternativeName>
        <fullName evidence="7">5-enolpyruvylshikimate-3-phosphate synthase</fullName>
        <shortName evidence="7">EPSP synthase</shortName>
        <shortName evidence="7">EPSPS</shortName>
    </alternativeName>
</protein>
<evidence type="ECO:0000313" key="13">
    <source>
        <dbReference type="Proteomes" id="UP000215563"/>
    </source>
</evidence>
<dbReference type="InterPro" id="IPR006264">
    <property type="entry name" value="EPSP_synthase"/>
</dbReference>
<dbReference type="GO" id="GO:0006631">
    <property type="term" value="P:fatty acid metabolic process"/>
    <property type="evidence" value="ECO:0007669"/>
    <property type="project" value="TreeGrafter"/>
</dbReference>
<dbReference type="Gene3D" id="3.65.10.10">
    <property type="entry name" value="Enolpyruvate transferase domain"/>
    <property type="match status" value="2"/>
</dbReference>
<feature type="binding site" evidence="7">
    <location>
        <position position="386"/>
    </location>
    <ligand>
        <name>phosphoenolpyruvate</name>
        <dbReference type="ChEBI" id="CHEBI:58702"/>
    </ligand>
</feature>
<dbReference type="Proteomes" id="UP000215563">
    <property type="component" value="Unassembled WGS sequence"/>
</dbReference>
<evidence type="ECO:0000256" key="8">
    <source>
        <dbReference type="SAM" id="MobiDB-lite"/>
    </source>
</evidence>
<feature type="binding site" evidence="7">
    <location>
        <position position="314"/>
    </location>
    <ligand>
        <name>3-phosphoshikimate</name>
        <dbReference type="ChEBI" id="CHEBI:145989"/>
    </ligand>
</feature>
<dbReference type="InterPro" id="IPR013792">
    <property type="entry name" value="RNA3'P_cycl/enolpyr_Trfase_a/b"/>
</dbReference>
<dbReference type="SUPFAM" id="SSF55205">
    <property type="entry name" value="EPT/RTPC-like"/>
    <property type="match status" value="1"/>
</dbReference>
<dbReference type="GO" id="GO:0003866">
    <property type="term" value="F:3-phosphoshikimate 1-carboxyvinyltransferase activity"/>
    <property type="evidence" value="ECO:0007669"/>
    <property type="project" value="UniProtKB-UniRule"/>
</dbReference>
<reference evidence="12 13" key="1">
    <citation type="submission" date="2017-07" db="EMBL/GenBank/DDBJ databases">
        <title>Amycolatopsis alba DSM 44262 Genome sequencing and assembly.</title>
        <authorList>
            <person name="Kaur N."/>
            <person name="Mayilraj S."/>
        </authorList>
    </citation>
    <scope>NUCLEOTIDE SEQUENCE [LARGE SCALE GENOMIC DNA]</scope>
    <source>
        <strain evidence="12 13">DSM 44262</strain>
    </source>
</reference>
<comment type="subcellular location">
    <subcellularLocation>
        <location evidence="7">Cytoplasm</location>
    </subcellularLocation>
</comment>
<feature type="binding site" evidence="7">
    <location>
        <position position="163"/>
    </location>
    <ligand>
        <name>3-phosphoshikimate</name>
        <dbReference type="ChEBI" id="CHEBI:145989"/>
    </ligand>
</feature>
<dbReference type="AlphaFoldDB" id="A0A229RFF7"/>
<evidence type="ECO:0000256" key="4">
    <source>
        <dbReference type="ARBA" id="ARBA00022679"/>
    </source>
</evidence>
<dbReference type="Pfam" id="PF13193">
    <property type="entry name" value="AMP-binding_C"/>
    <property type="match status" value="1"/>
</dbReference>
<keyword evidence="7" id="KW-0963">Cytoplasm</keyword>
<dbReference type="OrthoDB" id="9803968at2"/>
<dbReference type="GO" id="GO:0008652">
    <property type="term" value="P:amino acid biosynthetic process"/>
    <property type="evidence" value="ECO:0007669"/>
    <property type="project" value="UniProtKB-KW"/>
</dbReference>
<feature type="binding site" evidence="7">
    <location>
        <position position="22"/>
    </location>
    <ligand>
        <name>phosphoenolpyruvate</name>
        <dbReference type="ChEBI" id="CHEBI:58702"/>
    </ligand>
</feature>
<comment type="caution">
    <text evidence="7">Lacks conserved residue(s) required for the propagation of feature annotation.</text>
</comment>
<feature type="region of interest" description="Disordered" evidence="8">
    <location>
        <begin position="971"/>
        <end position="994"/>
    </location>
</feature>
<feature type="domain" description="Enolpyruvate transferase" evidence="9">
    <location>
        <begin position="8"/>
        <end position="421"/>
    </location>
</feature>
<dbReference type="Pfam" id="PF00275">
    <property type="entry name" value="EPSP_synthase"/>
    <property type="match status" value="1"/>
</dbReference>
<dbReference type="InterPro" id="IPR020845">
    <property type="entry name" value="AMP-binding_CS"/>
</dbReference>
<comment type="pathway">
    <text evidence="1 7">Metabolic intermediate biosynthesis; chorismate biosynthesis; chorismate from D-erythrose 4-phosphate and phosphoenolpyruvate: step 6/7.</text>
</comment>
<dbReference type="Gene3D" id="3.30.300.30">
    <property type="match status" value="1"/>
</dbReference>
<comment type="subunit">
    <text evidence="7">Monomer.</text>
</comment>
<dbReference type="InterPro" id="IPR042099">
    <property type="entry name" value="ANL_N_sf"/>
</dbReference>
<accession>A0A229RFF7</accession>
<organism evidence="12 13">
    <name type="scientific">Amycolatopsis alba DSM 44262</name>
    <dbReference type="NCBI Taxonomy" id="1125972"/>
    <lineage>
        <taxon>Bacteria</taxon>
        <taxon>Bacillati</taxon>
        <taxon>Actinomycetota</taxon>
        <taxon>Actinomycetes</taxon>
        <taxon>Pseudonocardiales</taxon>
        <taxon>Pseudonocardiaceae</taxon>
        <taxon>Amycolatopsis</taxon>
    </lineage>
</organism>
<evidence type="ECO:0000256" key="6">
    <source>
        <dbReference type="ARBA" id="ARBA00044633"/>
    </source>
</evidence>
<dbReference type="PANTHER" id="PTHR43201:SF32">
    <property type="entry name" value="2-SUCCINYLBENZOATE--COA LIGASE, CHLOROPLASTIC_PEROXISOMAL"/>
    <property type="match status" value="1"/>
</dbReference>
<keyword evidence="5 7" id="KW-0057">Aromatic amino acid biosynthesis</keyword>
<dbReference type="CDD" id="cd01556">
    <property type="entry name" value="EPSP_synthase"/>
    <property type="match status" value="1"/>
</dbReference>
<feature type="active site" description="Proton acceptor" evidence="7">
    <location>
        <position position="314"/>
    </location>
</feature>
<feature type="binding site" evidence="7">
    <location>
        <position position="119"/>
    </location>
    <ligand>
        <name>phosphoenolpyruvate</name>
        <dbReference type="ChEBI" id="CHEBI:58702"/>
    </ligand>
</feature>
<dbReference type="PANTHER" id="PTHR43201">
    <property type="entry name" value="ACYL-COA SYNTHETASE"/>
    <property type="match status" value="1"/>
</dbReference>
<evidence type="ECO:0000256" key="2">
    <source>
        <dbReference type="ARBA" id="ARBA00009948"/>
    </source>
</evidence>
<name>A0A229RFF7_AMYAL</name>
<dbReference type="Gene3D" id="3.40.50.12780">
    <property type="entry name" value="N-terminal domain of ligase-like"/>
    <property type="match status" value="1"/>
</dbReference>
<evidence type="ECO:0000256" key="3">
    <source>
        <dbReference type="ARBA" id="ARBA00022605"/>
    </source>
</evidence>
<proteinExistence type="inferred from homology"/>
<feature type="domain" description="AMP-binding enzyme C-terminal" evidence="11">
    <location>
        <begin position="887"/>
        <end position="963"/>
    </location>
</feature>
<feature type="binding site" evidence="7">
    <location>
        <position position="22"/>
    </location>
    <ligand>
        <name>3-phosphoshikimate</name>
        <dbReference type="ChEBI" id="CHEBI:145989"/>
    </ligand>
</feature>
<dbReference type="PROSITE" id="PS00455">
    <property type="entry name" value="AMP_BINDING"/>
    <property type="match status" value="1"/>
</dbReference>
<feature type="domain" description="AMP-dependent synthetase/ligase" evidence="10">
    <location>
        <begin position="455"/>
        <end position="837"/>
    </location>
</feature>
<dbReference type="Pfam" id="PF00501">
    <property type="entry name" value="AMP-binding"/>
    <property type="match status" value="1"/>
</dbReference>
<feature type="binding site" evidence="7">
    <location>
        <position position="341"/>
    </location>
    <ligand>
        <name>3-phosphoshikimate</name>
        <dbReference type="ChEBI" id="CHEBI:145989"/>
    </ligand>
</feature>
<gene>
    <name evidence="7 12" type="primary">aroA</name>
    <name evidence="12" type="ORF">CFP75_31870</name>
</gene>
<feature type="binding site" evidence="7">
    <location>
        <position position="27"/>
    </location>
    <ligand>
        <name>3-phosphoshikimate</name>
        <dbReference type="ChEBI" id="CHEBI:145989"/>
    </ligand>
</feature>
<keyword evidence="4 7" id="KW-0808">Transferase</keyword>
<feature type="binding site" evidence="7">
    <location>
        <position position="164"/>
    </location>
    <ligand>
        <name>phosphoenolpyruvate</name>
        <dbReference type="ChEBI" id="CHEBI:58702"/>
    </ligand>
</feature>
<dbReference type="InterPro" id="IPR001986">
    <property type="entry name" value="Enolpyruvate_Tfrase_dom"/>
</dbReference>
<sequence length="994" mass="107578">MPLFVTSTGAPLSGEVHIPSSKYHAHRALILASLAEGTSHIRGHSDARHVEFTRRLLRGLGTGIVSGADGVTVTGRGYRPRRDRLSVGSSGTTLYFMTGLAALADRPVTLVGQRYFQRRPIGPLLAALRSLGVRLESADDRPPITVFPGRPRGGTVRIPGLLSQWVSGLLLLAPFATGPTVIEVDGELNERPYLDLTLDLMAKFGLHVAASADRRRFEIEPGQTPRPADITLPPDLGSAAFGLAAAAIQESDVRFRGLSSADPDLVDHPESEFLGVLDGMGLTMEPDPAGGGLRVRHDGSPLAPFSVDCRDMPDMLPILATLATFADGTSTLRNLEHVRLKESDRVQAMLQLNRMGGRLQVEEDRLLVTGVAGLTGAELSSFNDHRVLMALAVAASRARGRTSIKNANAYRLSYPDFVRDLAGIGVPLSAGPADGPVPAAPEPDETTIVARVAELARRRPRDRALVEVRPDGERELSWAELDDQAARVAAFLRKLGVRTGDKVAYQLPNWSEFVVITLAVLRTGAICAPLMPLFRERELRQTLGRAGAKVLFIPGTFRGRDYRTEVRSVMTEDLAPGAGLPLEDVIVVSPPGGRPRFADDGVLRWHDFAKVIEETEPDKTASRCLPDRTAQLLFTSGTTGEPKGVLHRHRSLDLAAEAQIRRAALGDGDVVFVPSPLAHQTGFLYGMWLAIALGVPQVLQAEWEPALALDAIHRWKVTFVQAATPFLADLVEESGRGRGPRSGPRTFVVTGASVPRALAERARANWGTAVGGAWGTTETCLGTSFAPDDPPAGQWGTDGRAVDKVEIRVTGDDGRNLGPGVEGNFEVRGETMFEGYLDHPEWTAAAFTADGWFKTGDLAVIEDGYLRITGRVKDVINRGGEKVPVAEVEQMLHDHPSVAEGAVVAMPDDRLGERACAFVVLRPDSELSFAAMRKFLDSHRLAKTYWPERLEIIDSLPRNAIGKVQKTVLRDRARGLRPHDDKETSGETEDVLGR</sequence>
<comment type="catalytic activity">
    <reaction evidence="6">
        <text>3-phosphoshikimate + phosphoenolpyruvate = 5-O-(1-carboxyvinyl)-3-phosphoshikimate + phosphate</text>
        <dbReference type="Rhea" id="RHEA:21256"/>
        <dbReference type="ChEBI" id="CHEBI:43474"/>
        <dbReference type="ChEBI" id="CHEBI:57701"/>
        <dbReference type="ChEBI" id="CHEBI:58702"/>
        <dbReference type="ChEBI" id="CHEBI:145989"/>
        <dbReference type="EC" id="2.5.1.19"/>
    </reaction>
    <physiologicalReaction direction="left-to-right" evidence="6">
        <dbReference type="Rhea" id="RHEA:21257"/>
    </physiologicalReaction>
</comment>
<dbReference type="UniPathway" id="UPA00053">
    <property type="reaction ID" value="UER00089"/>
</dbReference>
<dbReference type="EC" id="2.5.1.19" evidence="7"/>
<dbReference type="NCBIfam" id="TIGR01356">
    <property type="entry name" value="aroA"/>
    <property type="match status" value="1"/>
</dbReference>
<dbReference type="EMBL" id="NMQU01000106">
    <property type="protein sequence ID" value="OXM45191.1"/>
    <property type="molecule type" value="Genomic_DNA"/>
</dbReference>
<comment type="caution">
    <text evidence="12">The sequence shown here is derived from an EMBL/GenBank/DDBJ whole genome shotgun (WGS) entry which is preliminary data.</text>
</comment>
<evidence type="ECO:0000256" key="7">
    <source>
        <dbReference type="HAMAP-Rule" id="MF_00210"/>
    </source>
</evidence>
<dbReference type="InterPro" id="IPR045851">
    <property type="entry name" value="AMP-bd_C_sf"/>
</dbReference>
<dbReference type="RefSeq" id="WP_020636705.1">
    <property type="nucleotide sequence ID" value="NZ_KB913032.1"/>
</dbReference>
<evidence type="ECO:0000259" key="10">
    <source>
        <dbReference type="Pfam" id="PF00501"/>
    </source>
</evidence>
<dbReference type="InterPro" id="IPR000873">
    <property type="entry name" value="AMP-dep_synth/lig_dom"/>
</dbReference>
<evidence type="ECO:0000256" key="5">
    <source>
        <dbReference type="ARBA" id="ARBA00023141"/>
    </source>
</evidence>
<feature type="binding site" evidence="7">
    <location>
        <position position="345"/>
    </location>
    <ligand>
        <name>phosphoenolpyruvate</name>
        <dbReference type="ChEBI" id="CHEBI:58702"/>
    </ligand>
</feature>
<dbReference type="HAMAP" id="MF_00210">
    <property type="entry name" value="EPSP_synth"/>
    <property type="match status" value="1"/>
</dbReference>
<comment type="similarity">
    <text evidence="2 7">Belongs to the EPSP synthase family.</text>
</comment>